<comment type="caution">
    <text evidence="4">The sequence shown here is derived from an EMBL/GenBank/DDBJ whole genome shotgun (WGS) entry which is preliminary data.</text>
</comment>
<dbReference type="PANTHER" id="PTHR32085:SF3">
    <property type="entry name" value="PROTEIN CSF1"/>
    <property type="match status" value="1"/>
</dbReference>
<dbReference type="PANTHER" id="PTHR32085">
    <property type="entry name" value="PROTEIN CSF1"/>
    <property type="match status" value="1"/>
</dbReference>
<feature type="region of interest" description="Disordered" evidence="1">
    <location>
        <begin position="2477"/>
        <end position="2502"/>
    </location>
</feature>
<keyword evidence="2" id="KW-0472">Membrane</keyword>
<feature type="transmembrane region" description="Helical" evidence="2">
    <location>
        <begin position="19"/>
        <end position="39"/>
    </location>
</feature>
<evidence type="ECO:0000256" key="1">
    <source>
        <dbReference type="SAM" id="MobiDB-lite"/>
    </source>
</evidence>
<feature type="region of interest" description="Disordered" evidence="1">
    <location>
        <begin position="172"/>
        <end position="197"/>
    </location>
</feature>
<dbReference type="GO" id="GO:0006113">
    <property type="term" value="P:fermentation"/>
    <property type="evidence" value="ECO:0007669"/>
    <property type="project" value="InterPro"/>
</dbReference>
<name>A0A8H2Y1T5_9AGAM</name>
<dbReference type="InterPro" id="IPR029636">
    <property type="entry name" value="Csf1"/>
</dbReference>
<accession>A0A8H2Y1T5</accession>
<dbReference type="InterPro" id="IPR048636">
    <property type="entry name" value="Csf1_N"/>
</dbReference>
<feature type="region of interest" description="Disordered" evidence="1">
    <location>
        <begin position="1293"/>
        <end position="1313"/>
    </location>
</feature>
<sequence length="3314" mass="370516">MAVTPQILVPAFSIRSLNWLLLVLCLVIVILVSFFIFYWNRFLGWMLGRGLRFLWWKRYNMWIECQSIQFAFLAGRILLKDVQYHSSNMSIRVLHCHITWRYWLWKTREGEDIQYDHAIGEEPKKTSSNQNDAELPCRVHVFLEGIEWFIYNRTPSYNAIIEKLGIPDVLATSGDEGDTEDTLHPAPAATYPPTLSSSQQSVAEVDQGIWHKLRQAVWHVRMPEIDFNEILPVGLEIRKGALVVGNDSTPSILIMDITKGNGSYGVSQSRSKFDEYKQMFDIQLGQVKLITRTNPDYRKRMIDRGNEVLEHLTSNSSNDSLSGSFFSFNVFHKFTRRRSLPLSTPAAYGSSSGAQYQRKWGGLARYHHTNNDSSEKAGILHEPEYAKVTFLLETPALNIIYYADVAGKVPHHARAMPTELVDIGNGDEAPEWGIELELHGGPSTITYGPWTDRQRVHWQQMLAPSTYQNTQPTPTLKPGDCRQSVSLRLSIRFRDEVKLRIPTREPSKDWRYDGQGDLDIQRRRHRRYGWLDLRIEAGSFIKYAMPMVASSDGYTATLEADLKNVTAFSSVNQVEFLRAGRCTLQATMPAPHKWNDARKWDVQVKLAKPNLKLLRDHVNLVSDIVKDWTSIPLPPNSVEEAKQLDAEEYNRFIPIIYSLGVTLENYRIDLYANDHNIIDWPLSHVDNSILSLTGQTLSTNVSILSNEFRPEFSATPFEVVAPNLELALSMPKWNTHSAFGTPRTSNIGHIKSLSVSGSYTSYADVRPDAVDRLRLDIEANNVLFKAFGWAIRHLMVVKENYFGMFTGFTMRNEFFTKLHSQNLGDPVREKYREGQTNPFEVDMGLTISDSLLILPQEIFDCQGAVLLRLSELQVLLRSHEYAMEMSLNITPFSLSVTDNAPITLGDDYTTDGAQDRLLVEGIDITANRLFGPQPEVATYLCIWEILLGEVSGQLSVASVVGIMAAARAFRINFADDFNAPSTDFAPPPMPDVTFLRVVCPLIDITIGLGIIIDSRIPGAQDTSKDSLLHFSLSKGFSIHLTDRPHTSYASCTRFDLPAINLRILQRITGFHQTWFELASISADLAGEQTEAPLGWKEHTEEQLNFLRMQDAATHRVGFLYDSKLPPAEVPRHGGLTYLTPLKVPVGFDEHKPRPNSTAESFFEGKEYADSFRSEQDEAMTEASRDAKVAKSRPVTPQVIVRKSGLRFTARTTAPNGEMSSGDESDNDISEYEPSITSSIVPFGEDEISVQSPQWPFVDHYRQALRRYRPVNSGYNMGYETFCLKHDPTRVFHNPSEDMSYTQSRRARQDAQDNEQTSSFKIIIQHGLNVTLTPTCIPFVCQLLTEFNNRSSTLDLLADSILDEFLDTPASNQNGTTNRLSLDLDVPLTRIMFLQSIMSSTEADALSAGAHSHSALPIHVDARVLALFDIEVQQASCHLETLSGVNQQIAICLKAGSIDSRLRNLVSKPFAHSGHVLEPSPNKLQLKFTAASLDMSISNSSYTSNANCNAFDMFVSDKSPEILVTALEASSYSLGNLTSFLDSASELSSRRRRFFVWTSLDRLQRQTVTADPFATNLPSFLVQTGRPGRLRSDPSWRTLTIIRQSIRQMGGDERKSLQSRLTVQSFDLPTKELTALLPFMERQWVDLYGQDEQGSRKTPAILQKLFPSDSVDHSPLLFRGVLGLSCRHTKAILQSHEGDYNELKFDDLGLHIRCSTMRYMPNGPNSFVPDADKALQIIGTISVRELGVSIYPSCVLFVRQVLFVRRQMTALGIDHQKPAQPSKPFAIPFRHVVLELVLSASSLGLAAPAQQITFEAQTLGCTTSIAAVLTLPEAPLPPHGSLSASFATDRISLQASQWKSHKASKSILAGVELRQVVAHGAIDEDPGSLTQARVLVSLDQLKISVPRSVLKLYRFIDGWRTEYLPAYDSMIQDLLSELDHNPRPNNTLSYSPAPFSGNLKVVVHAQLRELRTELHVMRGTWLTWNVLNSVTFLNSRGLQEIEFGHRIGSQVIHLINGQPNSGRPTSNTNSLYLELPSLRLEGNYPQLDVRLHVDRFSVTLKPQYFDDFLAIQQKFGSDFNELVDLALEFKTQRGTPTVEALDTTPTFAKFDISFTFDGFRIGIEGPTSTQYLDSSTIKGQVHSGTQKRWSFGVESLALSLAHQSAPRRARTNFDRKYRSAYMVFDMSAHNVEHLDSSQEENHLGITINFVHAVMQPAAIAELGDLIDHIQAEMLSRQEQRATELEEVRRKTRQVMRTLEYNDQPHSIRETKTFLDNRKIEFTVKDIGIVFPLTLQDDLMLPQMGSSIISPLSPSSVPAFLISLRSVSFVTQRYETGQAKINAFSFQFVPGFDQSQPSHFNGSTHVTRNRMIYPSMEAEVRSTSTPTTRQIWIRAVVSGFELDIEPSIVNYLFSIVDVYRQGRDRISRLATYTTRSDATASITPLAPVAVVPSNAQYSAVLTTNIKASFEFKSGRIRSHTPNVRANDPERAQSVPTLSSRSETFEHGTDTLDLPMVSAWLEYKATPASQKSSGSASPNQSILVCDTIIHPISNVLKPSLLPFLTDVSKRVQERLAHAPTPPRSPNATPFSELSTIHEGFSLDDTQPEVSVTGSMQVIFSLNINKSTLELTCQPDVNVVAGLNWESGGFVVTISPGAREVAVVGTMTSLTAGIQHGYLNEDSISAKAQNLTFSVDFRKLRGGEDTVTHSVSVVVNTEIAAKMRFSRLQDLLCFKAVWLDRIPVFDSLVRPPPVHSSASVIKAELPGGNYVPPAQPFQTLVLVNIDKASIMADLGPTIALVTLDIESLTFRTRLREEVSEATLTIARLDLLSERAVMGYVRMPDFVFQTVRRRHGKLLHDIDGHAKMLELTLKSGDIEAAMEYERQHLMHFHADPLHVTIFDDWSKVASSIPVNEREVLLEFNIQAGEILAYSSTSTIPKMISVGGKLAALIKAQKLGAARESNAFRTSQMPKPDTALSEVAAAMLQSARSKFRETETFQFAVIQRLRLSIKTLKLAVPPVTQQRAETALFTARQVEGELHRTIRPHEPPHRKLLLELGAFSIRGVPQQGGQDMQMTARDILDAFPYGSRVFLFPATRIIMQTKQTDNKICYDFAINLTHHPVGDKGIYVALSFASWNWLLGIKRKFETDLEVAFAEAAQSTKDTAPRHRRRTVDTDPGGRSTDDDAAIRTTYHSPALTPRSQTPPPSSAPTSPRGASIPILQPSSNVISVQPIRGSRGLEYEESESNVSIDAPTLEVLGRATPDISNTPTFKGLKKALPTWVHEYTTLPIEEIMNVLLEVYSKQLKSSSSDTAEGGH</sequence>
<evidence type="ECO:0000256" key="2">
    <source>
        <dbReference type="SAM" id="Phobius"/>
    </source>
</evidence>
<proteinExistence type="predicted"/>
<evidence type="ECO:0000313" key="4">
    <source>
        <dbReference type="EMBL" id="CAE6438798.1"/>
    </source>
</evidence>
<keyword evidence="2" id="KW-1133">Transmembrane helix</keyword>
<gene>
    <name evidence="4" type="ORF">RDB_LOCUS88636</name>
</gene>
<evidence type="ECO:0000313" key="5">
    <source>
        <dbReference type="Proteomes" id="UP000663841"/>
    </source>
</evidence>
<dbReference type="Pfam" id="PF21678">
    <property type="entry name" value="Csf1_N"/>
    <property type="match status" value="1"/>
</dbReference>
<dbReference type="Proteomes" id="UP000663841">
    <property type="component" value="Unassembled WGS sequence"/>
</dbReference>
<feature type="region of interest" description="Disordered" evidence="1">
    <location>
        <begin position="3154"/>
        <end position="3220"/>
    </location>
</feature>
<feature type="domain" description="Csf1 N-terminal" evidence="3">
    <location>
        <begin position="34"/>
        <end position="828"/>
    </location>
</feature>
<reference evidence="4" key="1">
    <citation type="submission" date="2021-01" db="EMBL/GenBank/DDBJ databases">
        <authorList>
            <person name="Kaushik A."/>
        </authorList>
    </citation>
    <scope>NUCLEOTIDE SEQUENCE</scope>
    <source>
        <strain evidence="4">AG3-T5</strain>
    </source>
</reference>
<dbReference type="GO" id="GO:0016020">
    <property type="term" value="C:membrane"/>
    <property type="evidence" value="ECO:0007669"/>
    <property type="project" value="InterPro"/>
</dbReference>
<dbReference type="EMBL" id="CAJMWW010000091">
    <property type="protein sequence ID" value="CAE6438798.1"/>
    <property type="molecule type" value="Genomic_DNA"/>
</dbReference>
<keyword evidence="2" id="KW-0812">Transmembrane</keyword>
<evidence type="ECO:0000259" key="3">
    <source>
        <dbReference type="Pfam" id="PF21678"/>
    </source>
</evidence>
<protein>
    <recommendedName>
        <fullName evidence="3">Csf1 N-terminal domain-containing protein</fullName>
    </recommendedName>
</protein>
<organism evidence="4 5">
    <name type="scientific">Rhizoctonia solani</name>
    <dbReference type="NCBI Taxonomy" id="456999"/>
    <lineage>
        <taxon>Eukaryota</taxon>
        <taxon>Fungi</taxon>
        <taxon>Dikarya</taxon>
        <taxon>Basidiomycota</taxon>
        <taxon>Agaricomycotina</taxon>
        <taxon>Agaricomycetes</taxon>
        <taxon>Cantharellales</taxon>
        <taxon>Ceratobasidiaceae</taxon>
        <taxon>Rhizoctonia</taxon>
    </lineage>
</organism>